<evidence type="ECO:0000313" key="3">
    <source>
        <dbReference type="Proteomes" id="UP001519362"/>
    </source>
</evidence>
<sequence length="232" mass="24211">MSFDDTSPGAGTSIAALVLAIVGVILALLGFGASFSMILGYVSFASWAFFLIALILAIVALVRRTRGTGTSIAAIVIAVVGGVIALLSAFAVVTTIVVNHAVRVTEDFNQLIPGRGDSDIPGLTIRDNLPPDIAADCETVVNIDWPAATSVDGYLDHLEAALITDEVREPVAVLSAVYAELEELTGGTDITELSPEDYARIGTRLLSVTTDITSATTSLSETCGIDLRLPTF</sequence>
<gene>
    <name evidence="2" type="ORF">JOF34_002123</name>
</gene>
<dbReference type="EMBL" id="JAGIOL010000001">
    <property type="protein sequence ID" value="MBP2437537.1"/>
    <property type="molecule type" value="Genomic_DNA"/>
</dbReference>
<evidence type="ECO:0008006" key="4">
    <source>
        <dbReference type="Google" id="ProtNLM"/>
    </source>
</evidence>
<feature type="transmembrane region" description="Helical" evidence="1">
    <location>
        <begin position="12"/>
        <end position="32"/>
    </location>
</feature>
<name>A0ABS4ZK10_9MICO</name>
<proteinExistence type="predicted"/>
<dbReference type="RefSeq" id="WP_165133717.1">
    <property type="nucleotide sequence ID" value="NZ_CP049253.1"/>
</dbReference>
<feature type="transmembrane region" description="Helical" evidence="1">
    <location>
        <begin position="74"/>
        <end position="98"/>
    </location>
</feature>
<reference evidence="2 3" key="1">
    <citation type="submission" date="2021-03" db="EMBL/GenBank/DDBJ databases">
        <title>Sequencing the genomes of 1000 actinobacteria strains.</title>
        <authorList>
            <person name="Klenk H.-P."/>
        </authorList>
    </citation>
    <scope>NUCLEOTIDE SEQUENCE [LARGE SCALE GENOMIC DNA]</scope>
    <source>
        <strain evidence="2 3">DSM 24221</strain>
    </source>
</reference>
<keyword evidence="1" id="KW-0472">Membrane</keyword>
<evidence type="ECO:0000256" key="1">
    <source>
        <dbReference type="SAM" id="Phobius"/>
    </source>
</evidence>
<feature type="transmembrane region" description="Helical" evidence="1">
    <location>
        <begin position="38"/>
        <end position="62"/>
    </location>
</feature>
<comment type="caution">
    <text evidence="2">The sequence shown here is derived from an EMBL/GenBank/DDBJ whole genome shotgun (WGS) entry which is preliminary data.</text>
</comment>
<keyword evidence="1" id="KW-0812">Transmembrane</keyword>
<keyword evidence="3" id="KW-1185">Reference proteome</keyword>
<protein>
    <recommendedName>
        <fullName evidence="4">DUF4190 domain-containing protein</fullName>
    </recommendedName>
</protein>
<evidence type="ECO:0000313" key="2">
    <source>
        <dbReference type="EMBL" id="MBP2437537.1"/>
    </source>
</evidence>
<organism evidence="2 3">
    <name type="scientific">Microbacterium amylolyticum</name>
    <dbReference type="NCBI Taxonomy" id="936337"/>
    <lineage>
        <taxon>Bacteria</taxon>
        <taxon>Bacillati</taxon>
        <taxon>Actinomycetota</taxon>
        <taxon>Actinomycetes</taxon>
        <taxon>Micrococcales</taxon>
        <taxon>Microbacteriaceae</taxon>
        <taxon>Microbacterium</taxon>
    </lineage>
</organism>
<dbReference type="Proteomes" id="UP001519362">
    <property type="component" value="Unassembled WGS sequence"/>
</dbReference>
<accession>A0ABS4ZK10</accession>
<keyword evidence="1" id="KW-1133">Transmembrane helix</keyword>